<name>A0A1W6L8T1_9BURK</name>
<dbReference type="SUPFAM" id="SSF111384">
    <property type="entry name" value="OmpH-like"/>
    <property type="match status" value="1"/>
</dbReference>
<dbReference type="GO" id="GO:0051082">
    <property type="term" value="F:unfolded protein binding"/>
    <property type="evidence" value="ECO:0007669"/>
    <property type="project" value="InterPro"/>
</dbReference>
<dbReference type="InterPro" id="IPR005632">
    <property type="entry name" value="Chaperone_Skp"/>
</dbReference>
<evidence type="ECO:0000256" key="3">
    <source>
        <dbReference type="SAM" id="SignalP"/>
    </source>
</evidence>
<dbReference type="Proteomes" id="UP000193427">
    <property type="component" value="Chromosome"/>
</dbReference>
<accession>A0A1W6L8T1</accession>
<reference evidence="4 5" key="1">
    <citation type="submission" date="2016-04" db="EMBL/GenBank/DDBJ databases">
        <title>Complete genome sequence of natural rubber-degrading, novel Gram-negative bacterium, Rhizobacter gummiphilus strain NS21.</title>
        <authorList>
            <person name="Tabata M."/>
            <person name="Kasai D."/>
            <person name="Fukuda M."/>
        </authorList>
    </citation>
    <scope>NUCLEOTIDE SEQUENCE [LARGE SCALE GENOMIC DNA]</scope>
    <source>
        <strain evidence="4 5">NS21</strain>
    </source>
</reference>
<dbReference type="OrthoDB" id="5294628at2"/>
<dbReference type="AlphaFoldDB" id="A0A1W6L8T1"/>
<protein>
    <submittedName>
        <fullName evidence="4">Outer membrane protein chaperone</fullName>
    </submittedName>
</protein>
<dbReference type="GO" id="GO:0005829">
    <property type="term" value="C:cytosol"/>
    <property type="evidence" value="ECO:0007669"/>
    <property type="project" value="TreeGrafter"/>
</dbReference>
<dbReference type="STRING" id="946333.A4W93_13020"/>
<feature type="chain" id="PRO_5030036814" evidence="3">
    <location>
        <begin position="25"/>
        <end position="171"/>
    </location>
</feature>
<proteinExistence type="inferred from homology"/>
<dbReference type="EMBL" id="CP015118">
    <property type="protein sequence ID" value="ARN20741.1"/>
    <property type="molecule type" value="Genomic_DNA"/>
</dbReference>
<dbReference type="InterPro" id="IPR024930">
    <property type="entry name" value="Skp_dom_sf"/>
</dbReference>
<dbReference type="PANTHER" id="PTHR35089">
    <property type="entry name" value="CHAPERONE PROTEIN SKP"/>
    <property type="match status" value="1"/>
</dbReference>
<dbReference type="SMART" id="SM00935">
    <property type="entry name" value="OmpH"/>
    <property type="match status" value="1"/>
</dbReference>
<dbReference type="RefSeq" id="WP_085751020.1">
    <property type="nucleotide sequence ID" value="NZ_BSPR01000007.1"/>
</dbReference>
<dbReference type="PANTHER" id="PTHR35089:SF1">
    <property type="entry name" value="CHAPERONE PROTEIN SKP"/>
    <property type="match status" value="1"/>
</dbReference>
<evidence type="ECO:0000256" key="2">
    <source>
        <dbReference type="PIRNR" id="PIRNR002094"/>
    </source>
</evidence>
<gene>
    <name evidence="4" type="ORF">A4W93_13020</name>
</gene>
<dbReference type="Pfam" id="PF03938">
    <property type="entry name" value="OmpH"/>
    <property type="match status" value="1"/>
</dbReference>
<dbReference type="PIRSF" id="PIRSF002094">
    <property type="entry name" value="OMP26_Skp"/>
    <property type="match status" value="1"/>
</dbReference>
<evidence type="ECO:0000313" key="5">
    <source>
        <dbReference type="Proteomes" id="UP000193427"/>
    </source>
</evidence>
<feature type="signal peptide" evidence="3">
    <location>
        <begin position="1"/>
        <end position="24"/>
    </location>
</feature>
<comment type="similarity">
    <text evidence="2">Belongs to the skp family.</text>
</comment>
<organism evidence="4 5">
    <name type="scientific">Piscinibacter gummiphilus</name>
    <dbReference type="NCBI Taxonomy" id="946333"/>
    <lineage>
        <taxon>Bacteria</taxon>
        <taxon>Pseudomonadati</taxon>
        <taxon>Pseudomonadota</taxon>
        <taxon>Betaproteobacteria</taxon>
        <taxon>Burkholderiales</taxon>
        <taxon>Sphaerotilaceae</taxon>
        <taxon>Piscinibacter</taxon>
    </lineage>
</organism>
<evidence type="ECO:0000313" key="4">
    <source>
        <dbReference type="EMBL" id="ARN20741.1"/>
    </source>
</evidence>
<dbReference type="GO" id="GO:0050821">
    <property type="term" value="P:protein stabilization"/>
    <property type="evidence" value="ECO:0007669"/>
    <property type="project" value="TreeGrafter"/>
</dbReference>
<dbReference type="Gene3D" id="3.30.910.20">
    <property type="entry name" value="Skp domain"/>
    <property type="match status" value="1"/>
</dbReference>
<sequence length="171" mass="19394">MKSPSVKCVLAIAGLVLAASAAQAQELKIGYVNSDVVLRDAAPAKAALTKLQAEFTKREKELTEMGNRLKAAGDRFDRDQPTLVESEKVRRQRELIEQDREFQRKRREYQEDLSQRRNEELASVVERAQKAIRLIAEQERYDLVVQEVLYASPRIDITDKVIKALNAQGGK</sequence>
<keyword evidence="5" id="KW-1185">Reference proteome</keyword>
<dbReference type="KEGG" id="rgu:A4W93_13020"/>
<evidence type="ECO:0000256" key="1">
    <source>
        <dbReference type="ARBA" id="ARBA00022729"/>
    </source>
</evidence>
<keyword evidence="1 3" id="KW-0732">Signal</keyword>